<reference evidence="4" key="1">
    <citation type="journal article" date="2013" name="Genome Announc.">
        <title>Draft genome sequence of the basidiomycetous yeast-like fungus Pseudozyma hubeiensis SY62, which produces an abundant amount of the biosurfactant mannosylerythritol lipids.</title>
        <authorList>
            <person name="Konishi M."/>
            <person name="Hatada Y."/>
            <person name="Horiuchi J."/>
        </authorList>
    </citation>
    <scope>NUCLEOTIDE SEQUENCE [LARGE SCALE GENOMIC DNA]</scope>
    <source>
        <strain evidence="4">SY62</strain>
    </source>
</reference>
<dbReference type="GeneID" id="24112345"/>
<sequence>MHQCVEPSVCVLLQARPVDVQPCRFALLLTRFRFRLQPSSGAVAVERHLRHDNRPCEIEAQSTHYIAIEHLDFSLTPIHHLTMMSSTTLRLTRAGLSPAVRTLHTTPRILSARPDTASGYREDRSHGPTPGAHPSPEINVARTRSTVRVLVPSVAVMAGFIGWWFFGHSDRDHRKSTIDVGPDGINKLKGSKARAAQQLKDGVRNADGSLADPSANKRQNSVL</sequence>
<keyword evidence="2" id="KW-0472">Membrane</keyword>
<dbReference type="RefSeq" id="XP_012193066.1">
    <property type="nucleotide sequence ID" value="XM_012337676.1"/>
</dbReference>
<feature type="region of interest" description="Disordered" evidence="1">
    <location>
        <begin position="111"/>
        <end position="140"/>
    </location>
</feature>
<evidence type="ECO:0000256" key="1">
    <source>
        <dbReference type="SAM" id="MobiDB-lite"/>
    </source>
</evidence>
<keyword evidence="2" id="KW-0812">Transmembrane</keyword>
<dbReference type="HOGENOM" id="CLU_1240612_0_0_1"/>
<evidence type="ECO:0000313" key="3">
    <source>
        <dbReference type="EMBL" id="GAC99479.1"/>
    </source>
</evidence>
<keyword evidence="2" id="KW-1133">Transmembrane helix</keyword>
<dbReference type="EMBL" id="DF238831">
    <property type="protein sequence ID" value="GAC99479.1"/>
    <property type="molecule type" value="Genomic_DNA"/>
</dbReference>
<evidence type="ECO:0000256" key="2">
    <source>
        <dbReference type="SAM" id="Phobius"/>
    </source>
</evidence>
<dbReference type="Proteomes" id="UP000014071">
    <property type="component" value="Unassembled WGS sequence"/>
</dbReference>
<dbReference type="OrthoDB" id="2550557at2759"/>
<protein>
    <submittedName>
        <fullName evidence="3">Uncharacterized protein</fullName>
    </submittedName>
</protein>
<dbReference type="AlphaFoldDB" id="R9PDM8"/>
<evidence type="ECO:0000313" key="4">
    <source>
        <dbReference type="Proteomes" id="UP000014071"/>
    </source>
</evidence>
<dbReference type="eggNOG" id="ENOG502RDQP">
    <property type="taxonomic scope" value="Eukaryota"/>
</dbReference>
<feature type="transmembrane region" description="Helical" evidence="2">
    <location>
        <begin position="149"/>
        <end position="166"/>
    </location>
</feature>
<feature type="region of interest" description="Disordered" evidence="1">
    <location>
        <begin position="203"/>
        <end position="223"/>
    </location>
</feature>
<accession>R9PDM8</accession>
<organism evidence="3 4">
    <name type="scientific">Pseudozyma hubeiensis (strain SY62)</name>
    <name type="common">Yeast</name>
    <dbReference type="NCBI Taxonomy" id="1305764"/>
    <lineage>
        <taxon>Eukaryota</taxon>
        <taxon>Fungi</taxon>
        <taxon>Dikarya</taxon>
        <taxon>Basidiomycota</taxon>
        <taxon>Ustilaginomycotina</taxon>
        <taxon>Ustilaginomycetes</taxon>
        <taxon>Ustilaginales</taxon>
        <taxon>Ustilaginaceae</taxon>
        <taxon>Pseudozyma</taxon>
    </lineage>
</organism>
<keyword evidence="4" id="KW-1185">Reference proteome</keyword>
<gene>
    <name evidence="3" type="ORF">PHSY_007081</name>
</gene>
<proteinExistence type="predicted"/>
<name>R9PDM8_PSEHS</name>